<protein>
    <recommendedName>
        <fullName evidence="3">Rhodanese-related sulfurtransferase</fullName>
    </recommendedName>
</protein>
<organism evidence="1 2">
    <name type="scientific">Dokdonia donghaensis DSW-1</name>
    <dbReference type="NCBI Taxonomy" id="1300343"/>
    <lineage>
        <taxon>Bacteria</taxon>
        <taxon>Pseudomonadati</taxon>
        <taxon>Bacteroidota</taxon>
        <taxon>Flavobacteriia</taxon>
        <taxon>Flavobacteriales</taxon>
        <taxon>Flavobacteriaceae</taxon>
        <taxon>Dokdonia</taxon>
    </lineage>
</organism>
<dbReference type="Proteomes" id="UP000030140">
    <property type="component" value="Unassembled WGS sequence"/>
</dbReference>
<evidence type="ECO:0000313" key="2">
    <source>
        <dbReference type="Proteomes" id="UP000030140"/>
    </source>
</evidence>
<dbReference type="Pfam" id="PF15580">
    <property type="entry name" value="Imm53"/>
    <property type="match status" value="1"/>
</dbReference>
<evidence type="ECO:0008006" key="3">
    <source>
        <dbReference type="Google" id="ProtNLM"/>
    </source>
</evidence>
<sequence>MNDTILDWIQQWFLNNCDGTWELGEAIQINTTDNPGWEVEIDVSNTSLATLAIPQILNEKNKNDWYSVKIEDKTFSASGDAQKLQFLLGLFKETIEKIEGIEP</sequence>
<proteinExistence type="predicted"/>
<gene>
    <name evidence="1" type="ORF">NV36_05395</name>
</gene>
<dbReference type="InterPro" id="IPR028228">
    <property type="entry name" value="Imm53"/>
</dbReference>
<dbReference type="PATRIC" id="fig|1300343.5.peg.2899"/>
<dbReference type="RefSeq" id="WP_035325332.1">
    <property type="nucleotide sequence ID" value="NZ_CP015125.1"/>
</dbReference>
<accession>A0A0A2GSX0</accession>
<dbReference type="AlphaFoldDB" id="A0A0A2GSX0"/>
<dbReference type="EMBL" id="JSAQ01000001">
    <property type="protein sequence ID" value="KGO06327.1"/>
    <property type="molecule type" value="Genomic_DNA"/>
</dbReference>
<evidence type="ECO:0000313" key="1">
    <source>
        <dbReference type="EMBL" id="KGO06327.1"/>
    </source>
</evidence>
<dbReference type="OrthoDB" id="3533713at2"/>
<comment type="caution">
    <text evidence="1">The sequence shown here is derived from an EMBL/GenBank/DDBJ whole genome shotgun (WGS) entry which is preliminary data.</text>
</comment>
<dbReference type="KEGG" id="ddo:I597_2852"/>
<reference evidence="1 2" key="1">
    <citation type="submission" date="2014-10" db="EMBL/GenBank/DDBJ databases">
        <title>Draft genome sequence of the proteorhodopsin-containing marine bacterium Dokdonia donghaensis.</title>
        <authorList>
            <person name="Gomez-Consarnau L."/>
            <person name="Gonzalez J.M."/>
            <person name="Riedel T."/>
            <person name="Jaenicke S."/>
            <person name="Wagner-Doebler I."/>
            <person name="Fuhrman J.A."/>
        </authorList>
    </citation>
    <scope>NUCLEOTIDE SEQUENCE [LARGE SCALE GENOMIC DNA]</scope>
    <source>
        <strain evidence="1 2">DSW-1</strain>
    </source>
</reference>
<name>A0A0A2GSX0_9FLAO</name>
<keyword evidence="2" id="KW-1185">Reference proteome</keyword>